<dbReference type="KEGG" id="rpod:E0E05_08620"/>
<evidence type="ECO:0000256" key="1">
    <source>
        <dbReference type="ARBA" id="ARBA00000971"/>
    </source>
</evidence>
<dbReference type="Pfam" id="PF05698">
    <property type="entry name" value="Trigger_C"/>
    <property type="match status" value="1"/>
</dbReference>
<evidence type="ECO:0000256" key="8">
    <source>
        <dbReference type="ARBA" id="ARBA00023235"/>
    </source>
</evidence>
<dbReference type="GO" id="GO:0051083">
    <property type="term" value="P:'de novo' cotranslational protein folding"/>
    <property type="evidence" value="ECO:0007669"/>
    <property type="project" value="TreeGrafter"/>
</dbReference>
<dbReference type="PROSITE" id="PS50059">
    <property type="entry name" value="FKBP_PPIASE"/>
    <property type="match status" value="1"/>
</dbReference>
<dbReference type="Gene3D" id="3.10.50.40">
    <property type="match status" value="1"/>
</dbReference>
<dbReference type="Proteomes" id="UP000293719">
    <property type="component" value="Chromosome"/>
</dbReference>
<comment type="function">
    <text evidence="10 12">Involved in protein export. Acts as a chaperone by maintaining the newly synthesized protein in an open conformation. Functions as a peptidyl-prolyl cis-trans isomerase.</text>
</comment>
<dbReference type="InterPro" id="IPR036611">
    <property type="entry name" value="Trigger_fac_ribosome-bd_sf"/>
</dbReference>
<comment type="similarity">
    <text evidence="2 12 14">Belongs to the FKBP-type PPIase family. Tig subfamily.</text>
</comment>
<name>A0A4P6V013_9HYPH</name>
<evidence type="ECO:0000256" key="16">
    <source>
        <dbReference type="SAM" id="MobiDB-lite"/>
    </source>
</evidence>
<evidence type="ECO:0000256" key="3">
    <source>
        <dbReference type="ARBA" id="ARBA00013194"/>
    </source>
</evidence>
<dbReference type="InterPro" id="IPR008880">
    <property type="entry name" value="Trigger_fac_C"/>
</dbReference>
<dbReference type="Pfam" id="PF05697">
    <property type="entry name" value="Trigger_N"/>
    <property type="match status" value="1"/>
</dbReference>
<evidence type="ECO:0000256" key="6">
    <source>
        <dbReference type="ARBA" id="ARBA00023110"/>
    </source>
</evidence>
<evidence type="ECO:0000256" key="14">
    <source>
        <dbReference type="RuleBase" id="RU003914"/>
    </source>
</evidence>
<feature type="compositionally biased region" description="Basic residues" evidence="16">
    <location>
        <begin position="455"/>
        <end position="471"/>
    </location>
</feature>
<evidence type="ECO:0000256" key="5">
    <source>
        <dbReference type="ARBA" id="ARBA00022618"/>
    </source>
</evidence>
<dbReference type="InterPro" id="IPR008881">
    <property type="entry name" value="Trigger_fac_ribosome-bd_bac"/>
</dbReference>
<reference evidence="18 19" key="1">
    <citation type="journal article" date="2017" name="Int. J. Syst. Evol. Microbiol.">
        <title>Roseitalea porphyridii gen. nov., sp. nov., isolated from a red alga, and reclassification of Hoeflea suaedae Chung et al. 2013 as Pseudohoeflea suaedae gen. nov., comb. nov.</title>
        <authorList>
            <person name="Hyeon J.W."/>
            <person name="Jeong S.E."/>
            <person name="Baek K."/>
            <person name="Jeon C.O."/>
        </authorList>
    </citation>
    <scope>NUCLEOTIDE SEQUENCE [LARGE SCALE GENOMIC DNA]</scope>
    <source>
        <strain evidence="18 19">MA7-20</strain>
    </source>
</reference>
<evidence type="ECO:0000313" key="19">
    <source>
        <dbReference type="Proteomes" id="UP000293719"/>
    </source>
</evidence>
<accession>A0A4P6V013</accession>
<dbReference type="EMBL" id="CP036532">
    <property type="protein sequence ID" value="QBK30652.1"/>
    <property type="molecule type" value="Genomic_DNA"/>
</dbReference>
<dbReference type="InterPro" id="IPR027304">
    <property type="entry name" value="Trigger_fact/SurA_dom_sf"/>
</dbReference>
<evidence type="ECO:0000256" key="7">
    <source>
        <dbReference type="ARBA" id="ARBA00023186"/>
    </source>
</evidence>
<evidence type="ECO:0000256" key="2">
    <source>
        <dbReference type="ARBA" id="ARBA00005464"/>
    </source>
</evidence>
<evidence type="ECO:0000256" key="11">
    <source>
        <dbReference type="ARBA" id="ARBA00029986"/>
    </source>
</evidence>
<dbReference type="GO" id="GO:0044183">
    <property type="term" value="F:protein folding chaperone"/>
    <property type="evidence" value="ECO:0007669"/>
    <property type="project" value="TreeGrafter"/>
</dbReference>
<dbReference type="SUPFAM" id="SSF109998">
    <property type="entry name" value="Triger factor/SurA peptide-binding domain-like"/>
    <property type="match status" value="1"/>
</dbReference>
<feature type="region of interest" description="Disordered" evidence="16">
    <location>
        <begin position="436"/>
        <end position="486"/>
    </location>
</feature>
<feature type="domain" description="PPIase FKBP-type" evidence="17">
    <location>
        <begin position="169"/>
        <end position="251"/>
    </location>
</feature>
<dbReference type="Gene3D" id="3.30.70.1050">
    <property type="entry name" value="Trigger factor ribosome-binding domain"/>
    <property type="match status" value="1"/>
</dbReference>
<keyword evidence="9 12" id="KW-0131">Cell cycle</keyword>
<dbReference type="SUPFAM" id="SSF54534">
    <property type="entry name" value="FKBP-like"/>
    <property type="match status" value="1"/>
</dbReference>
<dbReference type="GO" id="GO:0003755">
    <property type="term" value="F:peptidyl-prolyl cis-trans isomerase activity"/>
    <property type="evidence" value="ECO:0007669"/>
    <property type="project" value="UniProtKB-UniRule"/>
</dbReference>
<evidence type="ECO:0000256" key="15">
    <source>
        <dbReference type="SAM" id="Coils"/>
    </source>
</evidence>
<keyword evidence="6 12" id="KW-0697">Rotamase</keyword>
<comment type="catalytic activity">
    <reaction evidence="1 12 13">
        <text>[protein]-peptidylproline (omega=180) = [protein]-peptidylproline (omega=0)</text>
        <dbReference type="Rhea" id="RHEA:16237"/>
        <dbReference type="Rhea" id="RHEA-COMP:10747"/>
        <dbReference type="Rhea" id="RHEA-COMP:10748"/>
        <dbReference type="ChEBI" id="CHEBI:83833"/>
        <dbReference type="ChEBI" id="CHEBI:83834"/>
        <dbReference type="EC" id="5.2.1.8"/>
    </reaction>
</comment>
<evidence type="ECO:0000256" key="4">
    <source>
        <dbReference type="ARBA" id="ARBA00016902"/>
    </source>
</evidence>
<keyword evidence="8 12" id="KW-0413">Isomerase</keyword>
<dbReference type="PANTHER" id="PTHR30560">
    <property type="entry name" value="TRIGGER FACTOR CHAPERONE AND PEPTIDYL-PROLYL CIS/TRANS ISOMERASE"/>
    <property type="match status" value="1"/>
</dbReference>
<dbReference type="GO" id="GO:0015031">
    <property type="term" value="P:protein transport"/>
    <property type="evidence" value="ECO:0007669"/>
    <property type="project" value="UniProtKB-UniRule"/>
</dbReference>
<dbReference type="InterPro" id="IPR005215">
    <property type="entry name" value="Trig_fac"/>
</dbReference>
<dbReference type="PANTHER" id="PTHR30560:SF3">
    <property type="entry name" value="TRIGGER FACTOR-LIKE PROTEIN TIG, CHLOROPLASTIC"/>
    <property type="match status" value="1"/>
</dbReference>
<evidence type="ECO:0000256" key="13">
    <source>
        <dbReference type="PROSITE-ProRule" id="PRU00277"/>
    </source>
</evidence>
<dbReference type="GO" id="GO:0043022">
    <property type="term" value="F:ribosome binding"/>
    <property type="evidence" value="ECO:0007669"/>
    <property type="project" value="TreeGrafter"/>
</dbReference>
<dbReference type="GO" id="GO:0043335">
    <property type="term" value="P:protein unfolding"/>
    <property type="evidence" value="ECO:0007669"/>
    <property type="project" value="TreeGrafter"/>
</dbReference>
<evidence type="ECO:0000256" key="9">
    <source>
        <dbReference type="ARBA" id="ARBA00023306"/>
    </source>
</evidence>
<dbReference type="EC" id="5.2.1.8" evidence="3 12"/>
<dbReference type="GeneID" id="90767355"/>
<dbReference type="HAMAP" id="MF_00303">
    <property type="entry name" value="Trigger_factor_Tig"/>
    <property type="match status" value="1"/>
</dbReference>
<organism evidence="18 19">
    <name type="scientific">Roseitalea porphyridii</name>
    <dbReference type="NCBI Taxonomy" id="1852022"/>
    <lineage>
        <taxon>Bacteria</taxon>
        <taxon>Pseudomonadati</taxon>
        <taxon>Pseudomonadota</taxon>
        <taxon>Alphaproteobacteria</taxon>
        <taxon>Hyphomicrobiales</taxon>
        <taxon>Ahrensiaceae</taxon>
        <taxon>Roseitalea</taxon>
    </lineage>
</organism>
<dbReference type="FunFam" id="3.10.50.40:FF:000001">
    <property type="entry name" value="Trigger factor"/>
    <property type="match status" value="1"/>
</dbReference>
<dbReference type="NCBIfam" id="TIGR00115">
    <property type="entry name" value="tig"/>
    <property type="match status" value="1"/>
</dbReference>
<dbReference type="InterPro" id="IPR001179">
    <property type="entry name" value="PPIase_FKBP_dom"/>
</dbReference>
<dbReference type="PIRSF" id="PIRSF003095">
    <property type="entry name" value="Trigger_factor"/>
    <property type="match status" value="1"/>
</dbReference>
<dbReference type="Pfam" id="PF00254">
    <property type="entry name" value="FKBP_C"/>
    <property type="match status" value="1"/>
</dbReference>
<comment type="subcellular location">
    <subcellularLocation>
        <location evidence="12">Cytoplasm</location>
    </subcellularLocation>
    <text evidence="12">About half TF is bound to the ribosome near the polypeptide exit tunnel while the other half is free in the cytoplasm.</text>
</comment>
<keyword evidence="12" id="KW-0963">Cytoplasm</keyword>
<dbReference type="GO" id="GO:0005737">
    <property type="term" value="C:cytoplasm"/>
    <property type="evidence" value="ECO:0007669"/>
    <property type="project" value="UniProtKB-SubCell"/>
</dbReference>
<evidence type="ECO:0000256" key="10">
    <source>
        <dbReference type="ARBA" id="ARBA00024849"/>
    </source>
</evidence>
<dbReference type="Gene3D" id="1.10.3120.10">
    <property type="entry name" value="Trigger factor, C-terminal domain"/>
    <property type="match status" value="1"/>
</dbReference>
<dbReference type="RefSeq" id="WP_131616337.1">
    <property type="nucleotide sequence ID" value="NZ_CP036532.1"/>
</dbReference>
<dbReference type="InterPro" id="IPR037041">
    <property type="entry name" value="Trigger_fac_C_sf"/>
</dbReference>
<keyword evidence="15" id="KW-0175">Coiled coil</keyword>
<proteinExistence type="inferred from homology"/>
<comment type="domain">
    <text evidence="12">Consists of 3 domains; the N-terminus binds the ribosome, the middle domain has PPIase activity, while the C-terminus has intrinsic chaperone activity on its own.</text>
</comment>
<dbReference type="InterPro" id="IPR046357">
    <property type="entry name" value="PPIase_dom_sf"/>
</dbReference>
<evidence type="ECO:0000256" key="12">
    <source>
        <dbReference type="HAMAP-Rule" id="MF_00303"/>
    </source>
</evidence>
<dbReference type="SUPFAM" id="SSF102735">
    <property type="entry name" value="Trigger factor ribosome-binding domain"/>
    <property type="match status" value="1"/>
</dbReference>
<keyword evidence="7 12" id="KW-0143">Chaperone</keyword>
<evidence type="ECO:0000313" key="18">
    <source>
        <dbReference type="EMBL" id="QBK30652.1"/>
    </source>
</evidence>
<gene>
    <name evidence="12" type="primary">tig</name>
    <name evidence="18" type="ORF">E0E05_08620</name>
</gene>
<protein>
    <recommendedName>
        <fullName evidence="4 12">Trigger factor</fullName>
        <shortName evidence="12">TF</shortName>
        <ecNumber evidence="3 12">5.2.1.8</ecNumber>
    </recommendedName>
    <alternativeName>
        <fullName evidence="11 12">PPIase</fullName>
    </alternativeName>
</protein>
<dbReference type="OrthoDB" id="9767721at2"/>
<dbReference type="GO" id="GO:0051301">
    <property type="term" value="P:cell division"/>
    <property type="evidence" value="ECO:0007669"/>
    <property type="project" value="UniProtKB-KW"/>
</dbReference>
<evidence type="ECO:0000259" key="17">
    <source>
        <dbReference type="PROSITE" id="PS50059"/>
    </source>
</evidence>
<feature type="region of interest" description="Disordered" evidence="16">
    <location>
        <begin position="81"/>
        <end position="101"/>
    </location>
</feature>
<feature type="coiled-coil region" evidence="15">
    <location>
        <begin position="328"/>
        <end position="355"/>
    </location>
</feature>
<sequence length="486" mass="54179">MQVTETVNEGLKREIKVVVPKSDLQAKLTDRLHDAKGKVRLNGFRPGKVPVSHLRKMYGKSFMAEIVNEILSETPRSILAEREEKSATQPEVDMTEDEGEAEKVLTGESDFEFSLKYEVIPPIESKDFSSIAITRPVVEISDEEVEEQVKRVAQSAAEYSEKKGKAADGDRVTIDYVGKLDGEPFEGGADEGAQLVLGSGTFIPGFEEQLVGAKAGDETQVTVTFPEDYQAAHLAGKEAVFDVKVTLVEKAAPVEIDDDLAQKLGLENAERLRSVVREQIEGQYAGMTRQKVKRQLLDALDEMYQIDSPEKLVETEFNNIWAQITAELEQAGRTFEDEETTEEEAREEYRKLAERRVRLGLVLSHIGEEAGVEVTETELQQAVMRHVQQYPGQERQVYEFFQKTPDAVANLRAPIFEEKTVDHLLAVANVTDETVSKEELMAEDEEDDIVPAKKEAKKKAAPKKKAPAKKKKADDAPAEAEADKAE</sequence>
<dbReference type="AlphaFoldDB" id="A0A4P6V013"/>
<keyword evidence="5 12" id="KW-0132">Cell division</keyword>
<keyword evidence="19" id="KW-1185">Reference proteome</keyword>